<organism evidence="1 2">
    <name type="scientific">Scleroderma citrinum Foug A</name>
    <dbReference type="NCBI Taxonomy" id="1036808"/>
    <lineage>
        <taxon>Eukaryota</taxon>
        <taxon>Fungi</taxon>
        <taxon>Dikarya</taxon>
        <taxon>Basidiomycota</taxon>
        <taxon>Agaricomycotina</taxon>
        <taxon>Agaricomycetes</taxon>
        <taxon>Agaricomycetidae</taxon>
        <taxon>Boletales</taxon>
        <taxon>Sclerodermatineae</taxon>
        <taxon>Sclerodermataceae</taxon>
        <taxon>Scleroderma</taxon>
    </lineage>
</organism>
<dbReference type="HOGENOM" id="CLU_2591211_0_0_1"/>
<dbReference type="EMBL" id="KN822009">
    <property type="protein sequence ID" value="KIM68521.1"/>
    <property type="molecule type" value="Genomic_DNA"/>
</dbReference>
<reference evidence="1 2" key="1">
    <citation type="submission" date="2014-04" db="EMBL/GenBank/DDBJ databases">
        <authorList>
            <consortium name="DOE Joint Genome Institute"/>
            <person name="Kuo A."/>
            <person name="Kohler A."/>
            <person name="Nagy L.G."/>
            <person name="Floudas D."/>
            <person name="Copeland A."/>
            <person name="Barry K.W."/>
            <person name="Cichocki N."/>
            <person name="Veneault-Fourrey C."/>
            <person name="LaButti K."/>
            <person name="Lindquist E.A."/>
            <person name="Lipzen A."/>
            <person name="Lundell T."/>
            <person name="Morin E."/>
            <person name="Murat C."/>
            <person name="Sun H."/>
            <person name="Tunlid A."/>
            <person name="Henrissat B."/>
            <person name="Grigoriev I.V."/>
            <person name="Hibbett D.S."/>
            <person name="Martin F."/>
            <person name="Nordberg H.P."/>
            <person name="Cantor M.N."/>
            <person name="Hua S.X."/>
        </authorList>
    </citation>
    <scope>NUCLEOTIDE SEQUENCE [LARGE SCALE GENOMIC DNA]</scope>
    <source>
        <strain evidence="1 2">Foug A</strain>
    </source>
</reference>
<evidence type="ECO:0000313" key="2">
    <source>
        <dbReference type="Proteomes" id="UP000053989"/>
    </source>
</evidence>
<dbReference type="InParanoid" id="A0A0C3EKR6"/>
<protein>
    <submittedName>
        <fullName evidence="1">Uncharacterized protein</fullName>
    </submittedName>
</protein>
<keyword evidence="2" id="KW-1185">Reference proteome</keyword>
<proteinExistence type="predicted"/>
<reference evidence="2" key="2">
    <citation type="submission" date="2015-01" db="EMBL/GenBank/DDBJ databases">
        <title>Evolutionary Origins and Diversification of the Mycorrhizal Mutualists.</title>
        <authorList>
            <consortium name="DOE Joint Genome Institute"/>
            <consortium name="Mycorrhizal Genomics Consortium"/>
            <person name="Kohler A."/>
            <person name="Kuo A."/>
            <person name="Nagy L.G."/>
            <person name="Floudas D."/>
            <person name="Copeland A."/>
            <person name="Barry K.W."/>
            <person name="Cichocki N."/>
            <person name="Veneault-Fourrey C."/>
            <person name="LaButti K."/>
            <person name="Lindquist E.A."/>
            <person name="Lipzen A."/>
            <person name="Lundell T."/>
            <person name="Morin E."/>
            <person name="Murat C."/>
            <person name="Riley R."/>
            <person name="Ohm R."/>
            <person name="Sun H."/>
            <person name="Tunlid A."/>
            <person name="Henrissat B."/>
            <person name="Grigoriev I.V."/>
            <person name="Hibbett D.S."/>
            <person name="Martin F."/>
        </authorList>
    </citation>
    <scope>NUCLEOTIDE SEQUENCE [LARGE SCALE GENOMIC DNA]</scope>
    <source>
        <strain evidence="2">Foug A</strain>
    </source>
</reference>
<dbReference type="AlphaFoldDB" id="A0A0C3EKR6"/>
<name>A0A0C3EKR6_9AGAM</name>
<gene>
    <name evidence="1" type="ORF">SCLCIDRAFT_958353</name>
</gene>
<accession>A0A0C3EKR6</accession>
<dbReference type="Proteomes" id="UP000053989">
    <property type="component" value="Unassembled WGS sequence"/>
</dbReference>
<sequence>MHSVSLPSTFWWQTRLGMFNGPFSDKLLAPGLFGSPAKRLITALNVAIGKSTISGRMHSRYGSYERNSVMFVSWSCKSGA</sequence>
<evidence type="ECO:0000313" key="1">
    <source>
        <dbReference type="EMBL" id="KIM68521.1"/>
    </source>
</evidence>